<dbReference type="InterPro" id="IPR036188">
    <property type="entry name" value="FAD/NAD-bd_sf"/>
</dbReference>
<reference evidence="6 7" key="1">
    <citation type="submission" date="2019-05" db="EMBL/GenBank/DDBJ databases">
        <title>We sequenced the genome of Paenibacillus hemerocallicola KCTC 33185 for further insight into its adaptation and study the phylogeny of Paenibacillus.</title>
        <authorList>
            <person name="Narsing Rao M.P."/>
        </authorList>
    </citation>
    <scope>NUCLEOTIDE SEQUENCE [LARGE SCALE GENOMIC DNA]</scope>
    <source>
        <strain evidence="6 7">KCTC 33185</strain>
    </source>
</reference>
<accession>A0A5C4TCI3</accession>
<keyword evidence="1" id="KW-0004">4Fe-4S</keyword>
<protein>
    <submittedName>
        <fullName evidence="6">FAD-dependent oxidoreductase</fullName>
    </submittedName>
</protein>
<keyword evidence="5" id="KW-0411">Iron-sulfur</keyword>
<evidence type="ECO:0000313" key="6">
    <source>
        <dbReference type="EMBL" id="TNJ66645.1"/>
    </source>
</evidence>
<organism evidence="6 7">
    <name type="scientific">Paenibacillus hemerocallicola</name>
    <dbReference type="NCBI Taxonomy" id="1172614"/>
    <lineage>
        <taxon>Bacteria</taxon>
        <taxon>Bacillati</taxon>
        <taxon>Bacillota</taxon>
        <taxon>Bacilli</taxon>
        <taxon>Bacillales</taxon>
        <taxon>Paenibacillaceae</taxon>
        <taxon>Paenibacillus</taxon>
    </lineage>
</organism>
<dbReference type="PRINTS" id="PR00411">
    <property type="entry name" value="PNDRDTASEI"/>
</dbReference>
<keyword evidence="7" id="KW-1185">Reference proteome</keyword>
<dbReference type="SUPFAM" id="SSF51905">
    <property type="entry name" value="FAD/NAD(P)-binding domain"/>
    <property type="match status" value="1"/>
</dbReference>
<evidence type="ECO:0000256" key="4">
    <source>
        <dbReference type="ARBA" id="ARBA00023004"/>
    </source>
</evidence>
<dbReference type="GO" id="GO:0046872">
    <property type="term" value="F:metal ion binding"/>
    <property type="evidence" value="ECO:0007669"/>
    <property type="project" value="UniProtKB-KW"/>
</dbReference>
<dbReference type="Proteomes" id="UP000307943">
    <property type="component" value="Unassembled WGS sequence"/>
</dbReference>
<keyword evidence="3" id="KW-0560">Oxidoreductase</keyword>
<dbReference type="EMBL" id="VDCQ01000009">
    <property type="protein sequence ID" value="TNJ66645.1"/>
    <property type="molecule type" value="Genomic_DNA"/>
</dbReference>
<dbReference type="Gene3D" id="3.50.50.60">
    <property type="entry name" value="FAD/NAD(P)-binding domain"/>
    <property type="match status" value="1"/>
</dbReference>
<dbReference type="PANTHER" id="PTHR43498:SF1">
    <property type="entry name" value="COB--COM HETERODISULFIDE REDUCTASE IRON-SULFUR SUBUNIT A"/>
    <property type="match status" value="1"/>
</dbReference>
<name>A0A5C4TCI3_9BACL</name>
<proteinExistence type="predicted"/>
<dbReference type="AlphaFoldDB" id="A0A5C4TCI3"/>
<dbReference type="GO" id="GO:0016491">
    <property type="term" value="F:oxidoreductase activity"/>
    <property type="evidence" value="ECO:0007669"/>
    <property type="project" value="UniProtKB-KW"/>
</dbReference>
<dbReference type="InterPro" id="IPR039650">
    <property type="entry name" value="HdrA-like"/>
</dbReference>
<sequence>MFVRMRRRTAVRADRAGSARPALIKAVYVGAWRRRRTGPLPHRKENALLHQNRRDRCGFGFGADDKNRGVSNVDYNQKLALWEPYDVVVCGGGPSGIPAALAGARAGLKTLLIESTGQLGGVGTSAGVTHLLGGRTLDNKHDCVAGIFREITEGLYARGEAIDPRAIPDEKYSPFGWLKGLVSGVPFNPIAMTALLDEKMLEAGVDVLYFTGCVDALTDGDRITHIVAFNKSGLFAVPTSAVVDATGDADMAARCGCPVVKGREEDGLMTPATLIFHVEGVDQEQTAAYIYEHESPRFREMIRSLRERGIWDFPYDIFISVQVHEKGTMMINTSRICDVDGTDGRSISRGMMRGRSETHRLMAIMREHFPGFGNARIKLVAPVLGIRETRRIVGDYVYTVQDVLDQRDFPDTIGFSGYGWDLPDPKKPSYQPLAESGKKLKRRYTPIPYRCMVPRRVTNIICPGRAISVERDVLGPLREQGPCYAMGHAAGLAAVQAVRENKPFAAVDTERLRADLRKQGAIVDWHTQA</sequence>
<comment type="caution">
    <text evidence="6">The sequence shown here is derived from an EMBL/GenBank/DDBJ whole genome shotgun (WGS) entry which is preliminary data.</text>
</comment>
<evidence type="ECO:0000313" key="7">
    <source>
        <dbReference type="Proteomes" id="UP000307943"/>
    </source>
</evidence>
<dbReference type="Pfam" id="PF12831">
    <property type="entry name" value="FAD_oxidored"/>
    <property type="match status" value="1"/>
</dbReference>
<dbReference type="PANTHER" id="PTHR43498">
    <property type="entry name" value="FERREDOXIN:COB-COM HETERODISULFIDE REDUCTASE SUBUNIT A"/>
    <property type="match status" value="1"/>
</dbReference>
<evidence type="ECO:0000256" key="3">
    <source>
        <dbReference type="ARBA" id="ARBA00023002"/>
    </source>
</evidence>
<dbReference type="OrthoDB" id="9806565at2"/>
<gene>
    <name evidence="6" type="ORF">FE784_08745</name>
</gene>
<keyword evidence="4" id="KW-0408">Iron</keyword>
<evidence type="ECO:0000256" key="5">
    <source>
        <dbReference type="ARBA" id="ARBA00023014"/>
    </source>
</evidence>
<keyword evidence="2" id="KW-0479">Metal-binding</keyword>
<evidence type="ECO:0000256" key="1">
    <source>
        <dbReference type="ARBA" id="ARBA00022485"/>
    </source>
</evidence>
<evidence type="ECO:0000256" key="2">
    <source>
        <dbReference type="ARBA" id="ARBA00022723"/>
    </source>
</evidence>
<dbReference type="GO" id="GO:0051539">
    <property type="term" value="F:4 iron, 4 sulfur cluster binding"/>
    <property type="evidence" value="ECO:0007669"/>
    <property type="project" value="UniProtKB-KW"/>
</dbReference>